<dbReference type="AlphaFoldDB" id="A0A397ILK7"/>
<proteinExistence type="predicted"/>
<dbReference type="EMBL" id="PQFF01000210">
    <property type="protein sequence ID" value="RHZ74074.1"/>
    <property type="molecule type" value="Genomic_DNA"/>
</dbReference>
<gene>
    <name evidence="3" type="ORF">Glove_227g100</name>
</gene>
<evidence type="ECO:0000313" key="4">
    <source>
        <dbReference type="Proteomes" id="UP000266861"/>
    </source>
</evidence>
<feature type="compositionally biased region" description="Basic and acidic residues" evidence="1">
    <location>
        <begin position="113"/>
        <end position="127"/>
    </location>
</feature>
<feature type="region of interest" description="Disordered" evidence="1">
    <location>
        <begin position="1"/>
        <end position="129"/>
    </location>
</feature>
<comment type="caution">
    <text evidence="3">The sequence shown here is derived from an EMBL/GenBank/DDBJ whole genome shotgun (WGS) entry which is preliminary data.</text>
</comment>
<evidence type="ECO:0000256" key="1">
    <source>
        <dbReference type="SAM" id="MobiDB-lite"/>
    </source>
</evidence>
<feature type="compositionally biased region" description="Basic residues" evidence="1">
    <location>
        <begin position="1"/>
        <end position="18"/>
    </location>
</feature>
<reference evidence="3 4" key="1">
    <citation type="submission" date="2018-08" db="EMBL/GenBank/DDBJ databases">
        <title>Genome and evolution of the arbuscular mycorrhizal fungus Diversispora epigaea (formerly Glomus versiforme) and its bacterial endosymbionts.</title>
        <authorList>
            <person name="Sun X."/>
            <person name="Fei Z."/>
            <person name="Harrison M."/>
        </authorList>
    </citation>
    <scope>NUCLEOTIDE SEQUENCE [LARGE SCALE GENOMIC DNA]</scope>
    <source>
        <strain evidence="3 4">IT104</strain>
    </source>
</reference>
<feature type="compositionally biased region" description="Basic and acidic residues" evidence="1">
    <location>
        <begin position="76"/>
        <end position="92"/>
    </location>
</feature>
<evidence type="ECO:0000259" key="2">
    <source>
        <dbReference type="Pfam" id="PF13919"/>
    </source>
</evidence>
<name>A0A397ILK7_9GLOM</name>
<evidence type="ECO:0000313" key="3">
    <source>
        <dbReference type="EMBL" id="RHZ74074.1"/>
    </source>
</evidence>
<feature type="domain" description="ASX DEUBAD" evidence="2">
    <location>
        <begin position="180"/>
        <end position="331"/>
    </location>
</feature>
<dbReference type="OrthoDB" id="2289918at2759"/>
<sequence length="467" mass="54509">MPLKRKVASSSQKIRRSSRLADKQNDQINNNVSFEEFEEFEEGETKTSRKRTKNGVITNGRAKKPRVANSRSKKPLKPEEGEKEDVDERSQDDVVTISENPKEESEDIVSDTNDDKNKSDGEGKEMFEINPTPIDVNKLKWDTFKARLFEIPKRTKPTYKEYQDKMLVKHPWMKKRDIDYLHKLLSNSKSELGYKVIKHIINFNVYKNFTDEQKSRLLKLLPRCELVPIASESGEPIDTPRIERERQAQGLKLYEAGVTEIVTDIDSTKVVPRFDFWLSDAFKDARWWFQLSLRYGYYSRIGVDTQWNKLEKFKTEVPNHWKNDAFEQDWGIGLWGKMANKQVAGDSAQISLPDMVKARIIRPDDILKYKRLFKSLSITVNMDLKIISVNESNGHIQIMLMKGDKSKIIDEVHNPTRLEHELLDWDGQVPRQSRPNGNAFKNFTIQRSPDYTPSLFEARKEYWAKNS</sequence>
<protein>
    <recommendedName>
        <fullName evidence="2">ASX DEUBAD domain-containing protein</fullName>
    </recommendedName>
</protein>
<dbReference type="Proteomes" id="UP000266861">
    <property type="component" value="Unassembled WGS sequence"/>
</dbReference>
<dbReference type="STRING" id="1348612.A0A397ILK7"/>
<keyword evidence="4" id="KW-1185">Reference proteome</keyword>
<dbReference type="Pfam" id="PF13919">
    <property type="entry name" value="ASXH"/>
    <property type="match status" value="1"/>
</dbReference>
<feature type="compositionally biased region" description="Basic residues" evidence="1">
    <location>
        <begin position="61"/>
        <end position="75"/>
    </location>
</feature>
<dbReference type="InterPro" id="IPR028020">
    <property type="entry name" value="ASX_DEUBAD_dom"/>
</dbReference>
<accession>A0A397ILK7</accession>
<organism evidence="3 4">
    <name type="scientific">Diversispora epigaea</name>
    <dbReference type="NCBI Taxonomy" id="1348612"/>
    <lineage>
        <taxon>Eukaryota</taxon>
        <taxon>Fungi</taxon>
        <taxon>Fungi incertae sedis</taxon>
        <taxon>Mucoromycota</taxon>
        <taxon>Glomeromycotina</taxon>
        <taxon>Glomeromycetes</taxon>
        <taxon>Diversisporales</taxon>
        <taxon>Diversisporaceae</taxon>
        <taxon>Diversispora</taxon>
    </lineage>
</organism>